<organism evidence="11 12">
    <name type="scientific">Paenibacillus apiarius</name>
    <dbReference type="NCBI Taxonomy" id="46240"/>
    <lineage>
        <taxon>Bacteria</taxon>
        <taxon>Bacillati</taxon>
        <taxon>Bacillota</taxon>
        <taxon>Bacilli</taxon>
        <taxon>Bacillales</taxon>
        <taxon>Paenibacillaceae</taxon>
        <taxon>Paenibacillus</taxon>
    </lineage>
</organism>
<accession>A0ABT4DNY1</accession>
<dbReference type="CDD" id="cd00063">
    <property type="entry name" value="FN3"/>
    <property type="match status" value="1"/>
</dbReference>
<feature type="domain" description="Fibronectin type-III" evidence="10">
    <location>
        <begin position="389"/>
        <end position="472"/>
    </location>
</feature>
<keyword evidence="3" id="KW-0479">Metal-binding</keyword>
<dbReference type="Gene3D" id="2.60.40.10">
    <property type="entry name" value="Immunoglobulins"/>
    <property type="match status" value="1"/>
</dbReference>
<keyword evidence="4 6" id="KW-0378">Hydrolase</keyword>
<evidence type="ECO:0000256" key="9">
    <source>
        <dbReference type="SAM" id="SignalP"/>
    </source>
</evidence>
<dbReference type="InterPro" id="IPR000209">
    <property type="entry name" value="Peptidase_S8/S53_dom"/>
</dbReference>
<dbReference type="InterPro" id="IPR013783">
    <property type="entry name" value="Ig-like_fold"/>
</dbReference>
<reference evidence="11 12" key="1">
    <citation type="submission" date="2022-05" db="EMBL/GenBank/DDBJ databases">
        <title>Genome Sequencing of Bee-Associated Microbes.</title>
        <authorList>
            <person name="Dunlap C."/>
        </authorList>
    </citation>
    <scope>NUCLEOTIDE SEQUENCE [LARGE SCALE GENOMIC DNA]</scope>
    <source>
        <strain evidence="11 12">NRRL NRS-1438</strain>
    </source>
</reference>
<dbReference type="InterPro" id="IPR015500">
    <property type="entry name" value="Peptidase_S8_subtilisin-rel"/>
</dbReference>
<feature type="chain" id="PRO_5047491080" evidence="9">
    <location>
        <begin position="28"/>
        <end position="702"/>
    </location>
</feature>
<dbReference type="InterPro" id="IPR023827">
    <property type="entry name" value="Peptidase_S8_Asp-AS"/>
</dbReference>
<dbReference type="PROSITE" id="PS00137">
    <property type="entry name" value="SUBTILASE_HIS"/>
    <property type="match status" value="1"/>
</dbReference>
<proteinExistence type="inferred from homology"/>
<dbReference type="PROSITE" id="PS51892">
    <property type="entry name" value="SUBTILASE"/>
    <property type="match status" value="1"/>
</dbReference>
<dbReference type="Gene3D" id="3.30.70.80">
    <property type="entry name" value="Peptidase S8 propeptide/proteinase inhibitor I9"/>
    <property type="match status" value="1"/>
</dbReference>
<evidence type="ECO:0000256" key="5">
    <source>
        <dbReference type="ARBA" id="ARBA00022825"/>
    </source>
</evidence>
<evidence type="ECO:0000256" key="1">
    <source>
        <dbReference type="ARBA" id="ARBA00011073"/>
    </source>
</evidence>
<keyword evidence="2 6" id="KW-0645">Protease</keyword>
<dbReference type="PRINTS" id="PR00723">
    <property type="entry name" value="SUBTILISIN"/>
</dbReference>
<dbReference type="Pfam" id="PF00082">
    <property type="entry name" value="Peptidase_S8"/>
    <property type="match status" value="1"/>
</dbReference>
<dbReference type="InterPro" id="IPR036852">
    <property type="entry name" value="Peptidase_S8/S53_dom_sf"/>
</dbReference>
<dbReference type="InterPro" id="IPR003961">
    <property type="entry name" value="FN3_dom"/>
</dbReference>
<evidence type="ECO:0000256" key="3">
    <source>
        <dbReference type="ARBA" id="ARBA00022723"/>
    </source>
</evidence>
<dbReference type="InterPro" id="IPR036116">
    <property type="entry name" value="FN3_sf"/>
</dbReference>
<dbReference type="PROSITE" id="PS50853">
    <property type="entry name" value="FN3"/>
    <property type="match status" value="1"/>
</dbReference>
<comment type="similarity">
    <text evidence="1 6 7">Belongs to the peptidase S8 family.</text>
</comment>
<dbReference type="SUPFAM" id="SSF49265">
    <property type="entry name" value="Fibronectin type III"/>
    <property type="match status" value="1"/>
</dbReference>
<dbReference type="InterPro" id="IPR037045">
    <property type="entry name" value="S8pro/Inhibitor_I9_sf"/>
</dbReference>
<name>A0ABT4DNY1_9BACL</name>
<dbReference type="InterPro" id="IPR034202">
    <property type="entry name" value="Subtilisin_Carlsberg-like"/>
</dbReference>
<protein>
    <submittedName>
        <fullName evidence="11">S8 family serine peptidase</fullName>
    </submittedName>
</protein>
<keyword evidence="12" id="KW-1185">Reference proteome</keyword>
<dbReference type="SUPFAM" id="SSF52743">
    <property type="entry name" value="Subtilisin-like"/>
    <property type="match status" value="1"/>
</dbReference>
<gene>
    <name evidence="11" type="ORF">M5X09_04525</name>
</gene>
<dbReference type="PANTHER" id="PTHR43806">
    <property type="entry name" value="PEPTIDASE S8"/>
    <property type="match status" value="1"/>
</dbReference>
<dbReference type="PANTHER" id="PTHR43806:SF11">
    <property type="entry name" value="CEREVISIN-RELATED"/>
    <property type="match status" value="1"/>
</dbReference>
<evidence type="ECO:0000313" key="12">
    <source>
        <dbReference type="Proteomes" id="UP001207626"/>
    </source>
</evidence>
<evidence type="ECO:0000313" key="11">
    <source>
        <dbReference type="EMBL" id="MCY9518945.1"/>
    </source>
</evidence>
<feature type="active site" description="Charge relay system" evidence="6">
    <location>
        <position position="327"/>
    </location>
</feature>
<dbReference type="CDD" id="cd07477">
    <property type="entry name" value="Peptidases_S8_Subtilisin_subset"/>
    <property type="match status" value="1"/>
</dbReference>
<evidence type="ECO:0000256" key="7">
    <source>
        <dbReference type="RuleBase" id="RU003355"/>
    </source>
</evidence>
<feature type="region of interest" description="Disordered" evidence="8">
    <location>
        <begin position="467"/>
        <end position="495"/>
    </location>
</feature>
<evidence type="ECO:0000259" key="10">
    <source>
        <dbReference type="PROSITE" id="PS50853"/>
    </source>
</evidence>
<feature type="region of interest" description="Disordered" evidence="8">
    <location>
        <begin position="508"/>
        <end position="553"/>
    </location>
</feature>
<dbReference type="Pfam" id="PF00041">
    <property type="entry name" value="fn3"/>
    <property type="match status" value="1"/>
</dbReference>
<dbReference type="RefSeq" id="WP_087435099.1">
    <property type="nucleotide sequence ID" value="NZ_JAMDLV010000005.1"/>
</dbReference>
<dbReference type="SMART" id="SM00060">
    <property type="entry name" value="FN3"/>
    <property type="match status" value="1"/>
</dbReference>
<evidence type="ECO:0000256" key="2">
    <source>
        <dbReference type="ARBA" id="ARBA00022670"/>
    </source>
</evidence>
<keyword evidence="9" id="KW-0732">Signal</keyword>
<dbReference type="PROSITE" id="PS00138">
    <property type="entry name" value="SUBTILASE_SER"/>
    <property type="match status" value="1"/>
</dbReference>
<feature type="compositionally biased region" description="Low complexity" evidence="8">
    <location>
        <begin position="515"/>
        <end position="527"/>
    </location>
</feature>
<comment type="caution">
    <text evidence="11">The sequence shown here is derived from an EMBL/GenBank/DDBJ whole genome shotgun (WGS) entry which is preliminary data.</text>
</comment>
<dbReference type="EMBL" id="JAMDLW010000004">
    <property type="protein sequence ID" value="MCY9518945.1"/>
    <property type="molecule type" value="Genomic_DNA"/>
</dbReference>
<sequence length="702" mass="75466">MSKRSSKIAAAVLTIFLLLFHAGFAHASDRQAGTEQEVIVTYKNEAGKSAIIKESVNINHAFDLIPAISATVTSANIKALASDPNISYIERNAPIQLAEDDVASASVTTPIPQELSKWNFQAVQPTKMWDRGYKGAGVKVAVIDSGIAAHDELTIAGGISTVSYTSSYDDDNGHGTHVAGIIASKHNGRGIAGIAPDIELYAVKSVKQDGKGSLSDVMKGIEWSIQNKMDIINLSFEIDKDVQLFRDLLEQAYAQGIIIVAAAGNTGTTPVQYPAKYDSVIAVGSIDENNIQSASSSRGAELEFAAPGDDILSTYLNNRYGITSGTSQAAPHVTGMLALLKQEYPFMTNVQLREELKKHAIDLGAPGRDDDYGYGLATFAHIGEVPPAEVTNLQVTGNTETTLSLSWTNPLHAKYDKVHLYMNGEFVQSVTGTVYEVRGLAPSTTYNFRLTTVDASGTESFGQFIAGTTSDSISSETPVDITDPATGPNVPQAPVTTAPVLLPYKEAMPMNRTTPPSGGSSPAAAGGDSVASQPKKTQSHAGTTKTEQAEKEPTIADFMEAKFAFKALFNKEKRKEYQDKLETIKQKLGVKDIPAKSHVHPHTPISVSLQVAMKSLNYKYIDPSSIKPGENVFVVNGKGEVVKDINIYVLWNRIFVTPGNGTFPSQETFTLVIDKTVQGKPSLNSNVAYDLKNPLTLEFTTR</sequence>
<dbReference type="InterPro" id="IPR023828">
    <property type="entry name" value="Peptidase_S8_Ser-AS"/>
</dbReference>
<dbReference type="Gene3D" id="3.40.50.200">
    <property type="entry name" value="Peptidase S8/S53 domain"/>
    <property type="match status" value="1"/>
</dbReference>
<feature type="compositionally biased region" description="Polar residues" evidence="8">
    <location>
        <begin position="530"/>
        <end position="546"/>
    </location>
</feature>
<evidence type="ECO:0000256" key="8">
    <source>
        <dbReference type="SAM" id="MobiDB-lite"/>
    </source>
</evidence>
<dbReference type="SUPFAM" id="SSF54897">
    <property type="entry name" value="Protease propeptides/inhibitors"/>
    <property type="match status" value="1"/>
</dbReference>
<evidence type="ECO:0000256" key="4">
    <source>
        <dbReference type="ARBA" id="ARBA00022801"/>
    </source>
</evidence>
<dbReference type="InterPro" id="IPR050131">
    <property type="entry name" value="Peptidase_S8_subtilisin-like"/>
</dbReference>
<feature type="signal peptide" evidence="9">
    <location>
        <begin position="1"/>
        <end position="27"/>
    </location>
</feature>
<dbReference type="PROSITE" id="PS00136">
    <property type="entry name" value="SUBTILASE_ASP"/>
    <property type="match status" value="1"/>
</dbReference>
<feature type="active site" description="Charge relay system" evidence="6">
    <location>
        <position position="144"/>
    </location>
</feature>
<dbReference type="Proteomes" id="UP001207626">
    <property type="component" value="Unassembled WGS sequence"/>
</dbReference>
<feature type="active site" description="Charge relay system" evidence="6">
    <location>
        <position position="174"/>
    </location>
</feature>
<keyword evidence="5 6" id="KW-0720">Serine protease</keyword>
<evidence type="ECO:0000256" key="6">
    <source>
        <dbReference type="PROSITE-ProRule" id="PRU01240"/>
    </source>
</evidence>
<dbReference type="InterPro" id="IPR022398">
    <property type="entry name" value="Peptidase_S8_His-AS"/>
</dbReference>
<feature type="compositionally biased region" description="Polar residues" evidence="8">
    <location>
        <begin position="467"/>
        <end position="477"/>
    </location>
</feature>